<protein>
    <submittedName>
        <fullName evidence="6">S1 RNA-binding domain-containing protein</fullName>
    </submittedName>
</protein>
<evidence type="ECO:0000313" key="7">
    <source>
        <dbReference type="Proteomes" id="UP000886886"/>
    </source>
</evidence>
<feature type="domain" description="S1 motif" evidence="5">
    <location>
        <begin position="252"/>
        <end position="319"/>
    </location>
</feature>
<dbReference type="EMBL" id="DVFT01000144">
    <property type="protein sequence ID" value="HIQ96839.1"/>
    <property type="molecule type" value="Genomic_DNA"/>
</dbReference>
<dbReference type="GO" id="GO:0005737">
    <property type="term" value="C:cytoplasm"/>
    <property type="evidence" value="ECO:0007669"/>
    <property type="project" value="UniProtKB-ARBA"/>
</dbReference>
<feature type="compositionally biased region" description="Low complexity" evidence="4">
    <location>
        <begin position="21"/>
        <end position="42"/>
    </location>
</feature>
<name>A0A9D0ZW28_9FIRM</name>
<dbReference type="PRINTS" id="PR00681">
    <property type="entry name" value="RIBOSOMALS1"/>
</dbReference>
<evidence type="ECO:0000256" key="2">
    <source>
        <dbReference type="ARBA" id="ARBA00022980"/>
    </source>
</evidence>
<evidence type="ECO:0000256" key="3">
    <source>
        <dbReference type="ARBA" id="ARBA00023274"/>
    </source>
</evidence>
<dbReference type="CDD" id="cd04465">
    <property type="entry name" value="S1_RPS1_repeat_ec2_hs2"/>
    <property type="match status" value="1"/>
</dbReference>
<dbReference type="PANTHER" id="PTHR10724:SF7">
    <property type="entry name" value="SMALL RIBOSOMAL SUBUNIT PROTEIN BS1C"/>
    <property type="match status" value="1"/>
</dbReference>
<sequence>MTENSNITPEETLEPAKEEALQTAAEETAEQPAEAESSAPAPSEEEAKSADTEAAAPAETMDDYKDELEASFKQIHEGDILTGTVIGVSETEITLDLRYYTDGIIRLEDFSSDPNFNLAEDVHVGDEISATVIRRDDGAGHILLSAKEANEVLAWDKLRTYLKEGTNLTVKVGGIVKSGVIAYVEGIRGFIPASKLSLHYVEDLEEWLGKTIEVRVITADEEDNHLVLSAREILREKEAEEKKARISNVEIGLVTEGTVESIQPYGAFIDLGNGLSGLVHISQISEKRIKSPSAVLKVGDKVKVKVINVKDGKLSLSMKALNDVATEEIHEEEVELPQTESLSTSLGSLFKNLKL</sequence>
<dbReference type="GO" id="GO:0005840">
    <property type="term" value="C:ribosome"/>
    <property type="evidence" value="ECO:0007669"/>
    <property type="project" value="UniProtKB-KW"/>
</dbReference>
<accession>A0A9D0ZW28</accession>
<dbReference type="CDD" id="cd05687">
    <property type="entry name" value="S1_RPS1_repeat_ec1_hs1"/>
    <property type="match status" value="1"/>
</dbReference>
<dbReference type="PANTHER" id="PTHR10724">
    <property type="entry name" value="30S RIBOSOMAL PROTEIN S1"/>
    <property type="match status" value="1"/>
</dbReference>
<dbReference type="SUPFAM" id="SSF50249">
    <property type="entry name" value="Nucleic acid-binding proteins"/>
    <property type="match status" value="3"/>
</dbReference>
<dbReference type="InterPro" id="IPR012340">
    <property type="entry name" value="NA-bd_OB-fold"/>
</dbReference>
<proteinExistence type="inferred from homology"/>
<dbReference type="GO" id="GO:0006412">
    <property type="term" value="P:translation"/>
    <property type="evidence" value="ECO:0007669"/>
    <property type="project" value="TreeGrafter"/>
</dbReference>
<dbReference type="Gene3D" id="2.40.50.140">
    <property type="entry name" value="Nucleic acid-binding proteins"/>
    <property type="match status" value="3"/>
</dbReference>
<evidence type="ECO:0000259" key="5">
    <source>
        <dbReference type="PROSITE" id="PS50126"/>
    </source>
</evidence>
<dbReference type="AlphaFoldDB" id="A0A9D0ZW28"/>
<dbReference type="InterPro" id="IPR003029">
    <property type="entry name" value="S1_domain"/>
</dbReference>
<dbReference type="GO" id="GO:0003729">
    <property type="term" value="F:mRNA binding"/>
    <property type="evidence" value="ECO:0007669"/>
    <property type="project" value="TreeGrafter"/>
</dbReference>
<dbReference type="GO" id="GO:0003735">
    <property type="term" value="F:structural constituent of ribosome"/>
    <property type="evidence" value="ECO:0007669"/>
    <property type="project" value="TreeGrafter"/>
</dbReference>
<dbReference type="GO" id="GO:1990904">
    <property type="term" value="C:ribonucleoprotein complex"/>
    <property type="evidence" value="ECO:0007669"/>
    <property type="project" value="UniProtKB-KW"/>
</dbReference>
<evidence type="ECO:0000256" key="1">
    <source>
        <dbReference type="ARBA" id="ARBA00006767"/>
    </source>
</evidence>
<dbReference type="PROSITE" id="PS50126">
    <property type="entry name" value="S1"/>
    <property type="match status" value="3"/>
</dbReference>
<feature type="domain" description="S1 motif" evidence="5">
    <location>
        <begin position="78"/>
        <end position="147"/>
    </location>
</feature>
<evidence type="ECO:0000313" key="6">
    <source>
        <dbReference type="EMBL" id="HIQ96839.1"/>
    </source>
</evidence>
<dbReference type="InterPro" id="IPR035104">
    <property type="entry name" value="Ribosomal_protein_S1-like"/>
</dbReference>
<dbReference type="Proteomes" id="UP000886886">
    <property type="component" value="Unassembled WGS sequence"/>
</dbReference>
<organism evidence="6 7">
    <name type="scientific">Candidatus Limivivens merdigallinarum</name>
    <dbReference type="NCBI Taxonomy" id="2840859"/>
    <lineage>
        <taxon>Bacteria</taxon>
        <taxon>Bacillati</taxon>
        <taxon>Bacillota</taxon>
        <taxon>Clostridia</taxon>
        <taxon>Lachnospirales</taxon>
        <taxon>Lachnospiraceae</taxon>
        <taxon>Lachnospiraceae incertae sedis</taxon>
        <taxon>Candidatus Limivivens</taxon>
    </lineage>
</organism>
<keyword evidence="2" id="KW-0689">Ribosomal protein</keyword>
<reference evidence="6" key="2">
    <citation type="journal article" date="2021" name="PeerJ">
        <title>Extensive microbial diversity within the chicken gut microbiome revealed by metagenomics and culture.</title>
        <authorList>
            <person name="Gilroy R."/>
            <person name="Ravi A."/>
            <person name="Getino M."/>
            <person name="Pursley I."/>
            <person name="Horton D.L."/>
            <person name="Alikhan N.F."/>
            <person name="Baker D."/>
            <person name="Gharbi K."/>
            <person name="Hall N."/>
            <person name="Watson M."/>
            <person name="Adriaenssens E.M."/>
            <person name="Foster-Nyarko E."/>
            <person name="Jarju S."/>
            <person name="Secka A."/>
            <person name="Antonio M."/>
            <person name="Oren A."/>
            <person name="Chaudhuri R.R."/>
            <person name="La Ragione R."/>
            <person name="Hildebrand F."/>
            <person name="Pallen M.J."/>
        </authorList>
    </citation>
    <scope>NUCLEOTIDE SEQUENCE</scope>
    <source>
        <strain evidence="6">ChiSjej3B21-11622</strain>
    </source>
</reference>
<gene>
    <name evidence="6" type="ORF">IAB26_09775</name>
</gene>
<evidence type="ECO:0000256" key="4">
    <source>
        <dbReference type="SAM" id="MobiDB-lite"/>
    </source>
</evidence>
<comment type="caution">
    <text evidence="6">The sequence shown here is derived from an EMBL/GenBank/DDBJ whole genome shotgun (WGS) entry which is preliminary data.</text>
</comment>
<dbReference type="SMART" id="SM00316">
    <property type="entry name" value="S1"/>
    <property type="match status" value="3"/>
</dbReference>
<keyword evidence="3" id="KW-0687">Ribonucleoprotein</keyword>
<dbReference type="Pfam" id="PF00575">
    <property type="entry name" value="S1"/>
    <property type="match status" value="3"/>
</dbReference>
<comment type="similarity">
    <text evidence="1">Belongs to the bacterial ribosomal protein bS1 family.</text>
</comment>
<feature type="region of interest" description="Disordered" evidence="4">
    <location>
        <begin position="1"/>
        <end position="59"/>
    </location>
</feature>
<reference evidence="6" key="1">
    <citation type="submission" date="2020-10" db="EMBL/GenBank/DDBJ databases">
        <authorList>
            <person name="Gilroy R."/>
        </authorList>
    </citation>
    <scope>NUCLEOTIDE SEQUENCE</scope>
    <source>
        <strain evidence="6">ChiSjej3B21-11622</strain>
    </source>
</reference>
<feature type="domain" description="S1 motif" evidence="5">
    <location>
        <begin position="165"/>
        <end position="231"/>
    </location>
</feature>
<dbReference type="FunFam" id="2.40.50.140:FF:000051">
    <property type="entry name" value="RNA-binding transcriptional accessory protein"/>
    <property type="match status" value="1"/>
</dbReference>
<dbReference type="InterPro" id="IPR050437">
    <property type="entry name" value="Ribos_protein_bS1-like"/>
</dbReference>